<evidence type="ECO:0000313" key="4">
    <source>
        <dbReference type="Proteomes" id="UP000559256"/>
    </source>
</evidence>
<feature type="transmembrane region" description="Helical" evidence="2">
    <location>
        <begin position="65"/>
        <end position="84"/>
    </location>
</feature>
<feature type="transmembrane region" description="Helical" evidence="2">
    <location>
        <begin position="273"/>
        <end position="292"/>
    </location>
</feature>
<evidence type="ECO:0000313" key="3">
    <source>
        <dbReference type="EMBL" id="KAF5343358.1"/>
    </source>
</evidence>
<evidence type="ECO:0000256" key="1">
    <source>
        <dbReference type="SAM" id="MobiDB-lite"/>
    </source>
</evidence>
<dbReference type="OrthoDB" id="3051530at2759"/>
<keyword evidence="4" id="KW-1185">Reference proteome</keyword>
<reference evidence="3 4" key="1">
    <citation type="journal article" date="2020" name="ISME J.">
        <title>Uncovering the hidden diversity of litter-decomposition mechanisms in mushroom-forming fungi.</title>
        <authorList>
            <person name="Floudas D."/>
            <person name="Bentzer J."/>
            <person name="Ahren D."/>
            <person name="Johansson T."/>
            <person name="Persson P."/>
            <person name="Tunlid A."/>
        </authorList>
    </citation>
    <scope>NUCLEOTIDE SEQUENCE [LARGE SCALE GENOMIC DNA]</scope>
    <source>
        <strain evidence="3 4">CBS 291.85</strain>
    </source>
</reference>
<keyword evidence="2" id="KW-0812">Transmembrane</keyword>
<evidence type="ECO:0000256" key="2">
    <source>
        <dbReference type="SAM" id="Phobius"/>
    </source>
</evidence>
<keyword evidence="2" id="KW-0472">Membrane</keyword>
<feature type="region of interest" description="Disordered" evidence="1">
    <location>
        <begin position="311"/>
        <end position="335"/>
    </location>
</feature>
<feature type="transmembrane region" description="Helical" evidence="2">
    <location>
        <begin position="143"/>
        <end position="166"/>
    </location>
</feature>
<feature type="transmembrane region" description="Helical" evidence="2">
    <location>
        <begin position="96"/>
        <end position="123"/>
    </location>
</feature>
<dbReference type="AlphaFoldDB" id="A0A8H5CM52"/>
<keyword evidence="2" id="KW-1133">Transmembrane helix</keyword>
<dbReference type="EMBL" id="JAACJM010000142">
    <property type="protein sequence ID" value="KAF5343358.1"/>
    <property type="molecule type" value="Genomic_DNA"/>
</dbReference>
<dbReference type="Proteomes" id="UP000559256">
    <property type="component" value="Unassembled WGS sequence"/>
</dbReference>
<organism evidence="3 4">
    <name type="scientific">Tetrapyrgos nigripes</name>
    <dbReference type="NCBI Taxonomy" id="182062"/>
    <lineage>
        <taxon>Eukaryota</taxon>
        <taxon>Fungi</taxon>
        <taxon>Dikarya</taxon>
        <taxon>Basidiomycota</taxon>
        <taxon>Agaricomycotina</taxon>
        <taxon>Agaricomycetes</taxon>
        <taxon>Agaricomycetidae</taxon>
        <taxon>Agaricales</taxon>
        <taxon>Marasmiineae</taxon>
        <taxon>Marasmiaceae</taxon>
        <taxon>Tetrapyrgos</taxon>
    </lineage>
</organism>
<accession>A0A8H5CM52</accession>
<gene>
    <name evidence="3" type="ORF">D9758_014178</name>
</gene>
<feature type="compositionally biased region" description="Basic and acidic residues" evidence="1">
    <location>
        <begin position="316"/>
        <end position="327"/>
    </location>
</feature>
<comment type="caution">
    <text evidence="3">The sequence shown here is derived from an EMBL/GenBank/DDBJ whole genome shotgun (WGS) entry which is preliminary data.</text>
</comment>
<protein>
    <submittedName>
        <fullName evidence="3">Uncharacterized protein</fullName>
    </submittedName>
</protein>
<name>A0A8H5CM52_9AGAR</name>
<feature type="transmembrane region" description="Helical" evidence="2">
    <location>
        <begin position="194"/>
        <end position="215"/>
    </location>
</feature>
<feature type="transmembrane region" description="Helical" evidence="2">
    <location>
        <begin position="30"/>
        <end position="53"/>
    </location>
</feature>
<sequence length="335" mass="37381">MATPSRLILFTPSTAPEASSIPEESGTPPRPFIIFDTLYSLALFLLLVTYIAALISKSIVRMKTWFCLLLSCIVYCISFLILVGHQDSSGSDSQPPFYLCIFQAGLIYAAPPTVAAAGVSFVVELYMRLSSSLTATEVSHRKITALMFFSPIIHLMIFWEAVFYGLSHQQLVVRINSGMYCHVGVSIPRTVTGITVGILVIIMIALEAYTGYYLWKRRSGFTALRFNGTNNILTPKLFIRVAVYTLGAHDADHNHYSIIDISLNIFSLDARSVTTLNSLAIIPLLVAILFGAQTEYLKVYMFWRKKRPVPAVESRSPPKTETKMQDEERCELDVV</sequence>
<proteinExistence type="predicted"/>